<keyword evidence="5" id="KW-0119">Carbohydrate metabolism</keyword>
<dbReference type="Pfam" id="PF01522">
    <property type="entry name" value="Polysacc_deac_1"/>
    <property type="match status" value="1"/>
</dbReference>
<dbReference type="GO" id="GO:0046872">
    <property type="term" value="F:metal ion binding"/>
    <property type="evidence" value="ECO:0007669"/>
    <property type="project" value="UniProtKB-KW"/>
</dbReference>
<keyword evidence="2" id="KW-0479">Metal-binding</keyword>
<gene>
    <name evidence="8" type="ORF">PSACC_01878</name>
</gene>
<dbReference type="Gene3D" id="3.20.20.370">
    <property type="entry name" value="Glycoside hydrolase/deacetylase"/>
    <property type="match status" value="1"/>
</dbReference>
<evidence type="ECO:0000256" key="5">
    <source>
        <dbReference type="ARBA" id="ARBA00023277"/>
    </source>
</evidence>
<evidence type="ECO:0000313" key="8">
    <source>
        <dbReference type="EMBL" id="PJF18336.1"/>
    </source>
</evidence>
<organism evidence="8 9">
    <name type="scientific">Paramicrosporidium saccamoebae</name>
    <dbReference type="NCBI Taxonomy" id="1246581"/>
    <lineage>
        <taxon>Eukaryota</taxon>
        <taxon>Fungi</taxon>
        <taxon>Fungi incertae sedis</taxon>
        <taxon>Cryptomycota</taxon>
        <taxon>Cryptomycota incertae sedis</taxon>
        <taxon>Paramicrosporidium</taxon>
    </lineage>
</organism>
<reference evidence="8 9" key="1">
    <citation type="submission" date="2016-10" db="EMBL/GenBank/DDBJ databases">
        <title>The genome of Paramicrosporidium saccamoebae is the missing link in understanding Cryptomycota and Microsporidia evolution.</title>
        <authorList>
            <person name="Quandt C.A."/>
            <person name="Beaudet D."/>
            <person name="Corsaro D."/>
            <person name="Michel R."/>
            <person name="Corradi N."/>
            <person name="James T."/>
        </authorList>
    </citation>
    <scope>NUCLEOTIDE SEQUENCE [LARGE SCALE GENOMIC DNA]</scope>
    <source>
        <strain evidence="8 9">KSL3</strain>
    </source>
</reference>
<dbReference type="PANTHER" id="PTHR46471:SF2">
    <property type="entry name" value="CHITIN DEACETYLASE-RELATED"/>
    <property type="match status" value="1"/>
</dbReference>
<feature type="domain" description="NodB homology" evidence="7">
    <location>
        <begin position="27"/>
        <end position="214"/>
    </location>
</feature>
<dbReference type="OrthoDB" id="407355at2759"/>
<dbReference type="PANTHER" id="PTHR46471">
    <property type="entry name" value="CHITIN DEACETYLASE"/>
    <property type="match status" value="1"/>
</dbReference>
<dbReference type="Proteomes" id="UP000240830">
    <property type="component" value="Unassembled WGS sequence"/>
</dbReference>
<dbReference type="GO" id="GO:0005975">
    <property type="term" value="P:carbohydrate metabolic process"/>
    <property type="evidence" value="ECO:0007669"/>
    <property type="project" value="InterPro"/>
</dbReference>
<dbReference type="PROSITE" id="PS51677">
    <property type="entry name" value="NODB"/>
    <property type="match status" value="1"/>
</dbReference>
<keyword evidence="4" id="KW-0378">Hydrolase</keyword>
<dbReference type="InterPro" id="IPR011330">
    <property type="entry name" value="Glyco_hydro/deAcase_b/a-brl"/>
</dbReference>
<sequence>MRVATLVCLSIGAVTAGKIYRECQKEGMIAFTFDQGPSQYTGILLTHLAKAEVKATFHIVPDYLDNPVISANLRRAATEGHLIGLYVRDSVTEANVKAYLANATSLMKQYINYQPQFLRFPNPGPSEAMMKTVTALGYKVTSYNLDSQDYNQVGGTTEPNGTGNVYGTIRAILDQIVPPTLGSFICVQRDLVQASVSQTPAILNYVKARGYKAVKLDACIGVDLSVPKEDTDTPSANIAEGGDMPIGKASTSAAPNKKYHSDWILGVFAIQLLFLLVL</sequence>
<evidence type="ECO:0000256" key="2">
    <source>
        <dbReference type="ARBA" id="ARBA00022723"/>
    </source>
</evidence>
<dbReference type="SUPFAM" id="SSF88713">
    <property type="entry name" value="Glycoside hydrolase/deacetylase"/>
    <property type="match status" value="1"/>
</dbReference>
<accession>A0A2H9TKR8</accession>
<dbReference type="InterPro" id="IPR002509">
    <property type="entry name" value="NODB_dom"/>
</dbReference>
<evidence type="ECO:0000256" key="6">
    <source>
        <dbReference type="SAM" id="SignalP"/>
    </source>
</evidence>
<proteinExistence type="predicted"/>
<keyword evidence="9" id="KW-1185">Reference proteome</keyword>
<feature type="signal peptide" evidence="6">
    <location>
        <begin position="1"/>
        <end position="16"/>
    </location>
</feature>
<name>A0A2H9TKR8_9FUNG</name>
<evidence type="ECO:0000313" key="9">
    <source>
        <dbReference type="Proteomes" id="UP000240830"/>
    </source>
</evidence>
<dbReference type="EMBL" id="MTSL01000129">
    <property type="protein sequence ID" value="PJF18336.1"/>
    <property type="molecule type" value="Genomic_DNA"/>
</dbReference>
<feature type="chain" id="PRO_5014130498" evidence="6">
    <location>
        <begin position="17"/>
        <end position="278"/>
    </location>
</feature>
<comment type="cofactor">
    <cofactor evidence="1">
        <name>Co(2+)</name>
        <dbReference type="ChEBI" id="CHEBI:48828"/>
    </cofactor>
</comment>
<dbReference type="GO" id="GO:0016810">
    <property type="term" value="F:hydrolase activity, acting on carbon-nitrogen (but not peptide) bonds"/>
    <property type="evidence" value="ECO:0007669"/>
    <property type="project" value="InterPro"/>
</dbReference>
<protein>
    <submittedName>
        <fullName evidence="8">Carbohydrate esterase family 4 protein</fullName>
    </submittedName>
</protein>
<keyword evidence="3 6" id="KW-0732">Signal</keyword>
<comment type="caution">
    <text evidence="8">The sequence shown here is derived from an EMBL/GenBank/DDBJ whole genome shotgun (WGS) entry which is preliminary data.</text>
</comment>
<evidence type="ECO:0000259" key="7">
    <source>
        <dbReference type="PROSITE" id="PS51677"/>
    </source>
</evidence>
<dbReference type="AlphaFoldDB" id="A0A2H9TKR8"/>
<evidence type="ECO:0000256" key="1">
    <source>
        <dbReference type="ARBA" id="ARBA00001941"/>
    </source>
</evidence>
<evidence type="ECO:0000256" key="3">
    <source>
        <dbReference type="ARBA" id="ARBA00022729"/>
    </source>
</evidence>
<evidence type="ECO:0000256" key="4">
    <source>
        <dbReference type="ARBA" id="ARBA00022801"/>
    </source>
</evidence>